<gene>
    <name evidence="2" type="primary">106081528</name>
</gene>
<proteinExistence type="predicted"/>
<accession>A0A1I8P385</accession>
<dbReference type="OrthoDB" id="6623662at2759"/>
<evidence type="ECO:0000313" key="3">
    <source>
        <dbReference type="Proteomes" id="UP000095300"/>
    </source>
</evidence>
<dbReference type="Proteomes" id="UP000095300">
    <property type="component" value="Unassembled WGS sequence"/>
</dbReference>
<keyword evidence="3" id="KW-1185">Reference proteome</keyword>
<dbReference type="InterPro" id="IPR027831">
    <property type="entry name" value="DUF4485"/>
</dbReference>
<dbReference type="KEGG" id="scac:106081528"/>
<sequence>MDIEQQQDFLFLLEMCKSPENVFPVGSKDFELTQKWLNYLSTYQCEDRDEMRLVNVYMSHLCSGLVEGKLYGPFLKEPTEGKLQKFVLYAENVETSKDQFLDLPETSTAMGSTESIEQMTNSDQPSSNAYKLNNVEKSLNSKAYETHGHVTAGSTNLYFHVSTGGNQPSSSSCHCPPQYCQCAQNSSSCTCNRTRAGADSTSASRLDEGALCDYLMHELNLTPDFLKGYDAKLNSFLDLCKECNSDEALQAQFLEKLKSAHSQFTAKQDGPAPLKIMSEDICELLEAILSELKGATKPGASYYLERELCRYHKFLMSHSDMAQHLKILSSEMELRLMLLLSLQNDLVKLMCDAMENLSKSN</sequence>
<dbReference type="EnsemblMetazoa" id="SCAU004423-RA">
    <property type="protein sequence ID" value="SCAU004423-PA"/>
    <property type="gene ID" value="SCAU004423"/>
</dbReference>
<feature type="domain" description="DUF4485" evidence="1">
    <location>
        <begin position="8"/>
        <end position="86"/>
    </location>
</feature>
<organism evidence="2 3">
    <name type="scientific">Stomoxys calcitrans</name>
    <name type="common">Stable fly</name>
    <name type="synonym">Conops calcitrans</name>
    <dbReference type="NCBI Taxonomy" id="35570"/>
    <lineage>
        <taxon>Eukaryota</taxon>
        <taxon>Metazoa</taxon>
        <taxon>Ecdysozoa</taxon>
        <taxon>Arthropoda</taxon>
        <taxon>Hexapoda</taxon>
        <taxon>Insecta</taxon>
        <taxon>Pterygota</taxon>
        <taxon>Neoptera</taxon>
        <taxon>Endopterygota</taxon>
        <taxon>Diptera</taxon>
        <taxon>Brachycera</taxon>
        <taxon>Muscomorpha</taxon>
        <taxon>Muscoidea</taxon>
        <taxon>Muscidae</taxon>
        <taxon>Stomoxys</taxon>
    </lineage>
</organism>
<name>A0A1I8P385_STOCA</name>
<evidence type="ECO:0000259" key="1">
    <source>
        <dbReference type="Pfam" id="PF14846"/>
    </source>
</evidence>
<reference evidence="2" key="1">
    <citation type="submission" date="2020-05" db="UniProtKB">
        <authorList>
            <consortium name="EnsemblMetazoa"/>
        </authorList>
    </citation>
    <scope>IDENTIFICATION</scope>
    <source>
        <strain evidence="2">USDA</strain>
    </source>
</reference>
<protein>
    <recommendedName>
        <fullName evidence="1">DUF4485 domain-containing protein</fullName>
    </recommendedName>
</protein>
<dbReference type="Pfam" id="PF14846">
    <property type="entry name" value="DUF4485"/>
    <property type="match status" value="1"/>
</dbReference>
<dbReference type="AlphaFoldDB" id="A0A1I8P385"/>
<dbReference type="VEuPathDB" id="VectorBase:SCAU004423"/>
<evidence type="ECO:0000313" key="2">
    <source>
        <dbReference type="EnsemblMetazoa" id="SCAU004423-PA"/>
    </source>
</evidence>